<dbReference type="RefSeq" id="WP_174624298.1">
    <property type="nucleotide sequence ID" value="NZ_CADCXN010000001.1"/>
</dbReference>
<feature type="region of interest" description="Disordered" evidence="1">
    <location>
        <begin position="134"/>
        <end position="156"/>
    </location>
</feature>
<accession>A0A8S0Y8T6</accession>
<evidence type="ECO:0000256" key="1">
    <source>
        <dbReference type="SAM" id="MobiDB-lite"/>
    </source>
</evidence>
<gene>
    <name evidence="2" type="ORF">METHB2_10116</name>
</gene>
<organism evidence="2 3">
    <name type="scientific">Candidatus Methylobacter favarea</name>
    <dbReference type="NCBI Taxonomy" id="2707345"/>
    <lineage>
        <taxon>Bacteria</taxon>
        <taxon>Pseudomonadati</taxon>
        <taxon>Pseudomonadota</taxon>
        <taxon>Gammaproteobacteria</taxon>
        <taxon>Methylococcales</taxon>
        <taxon>Methylococcaceae</taxon>
        <taxon>Methylobacter</taxon>
    </lineage>
</organism>
<name>A0A8S0Y8T6_9GAMM</name>
<keyword evidence="3" id="KW-1185">Reference proteome</keyword>
<protein>
    <submittedName>
        <fullName evidence="2">Uncharacterized protein</fullName>
    </submittedName>
</protein>
<dbReference type="Proteomes" id="UP000494216">
    <property type="component" value="Unassembled WGS sequence"/>
</dbReference>
<evidence type="ECO:0000313" key="2">
    <source>
        <dbReference type="EMBL" id="CAA9889276.1"/>
    </source>
</evidence>
<dbReference type="EMBL" id="CADCXN010000001">
    <property type="protein sequence ID" value="CAA9889276.1"/>
    <property type="molecule type" value="Genomic_DNA"/>
</dbReference>
<evidence type="ECO:0000313" key="3">
    <source>
        <dbReference type="Proteomes" id="UP000494216"/>
    </source>
</evidence>
<proteinExistence type="predicted"/>
<reference evidence="2 3" key="1">
    <citation type="submission" date="2020-02" db="EMBL/GenBank/DDBJ databases">
        <authorList>
            <person name="Hogendoorn C."/>
        </authorList>
    </citation>
    <scope>NUCLEOTIDE SEQUENCE [LARGE SCALE GENOMIC DNA]</scope>
    <source>
        <strain evidence="2">METHB21</strain>
    </source>
</reference>
<sequence>MERCPCCNARLAGAQFCPRCQADLGSVLGSEQFARHCLSKALQCWLADDRQLTNLALAKSIFLKQTPLALVFRDFIIRQQCENVLGLLEKKKYPEAKESLSLMRDLHPDDKFLTQLYRFTKYLLVKDIIKFSSCKPSESSMSSNPDSLPSSGISNC</sequence>
<dbReference type="AlphaFoldDB" id="A0A8S0Y8T6"/>
<comment type="caution">
    <text evidence="2">The sequence shown here is derived from an EMBL/GenBank/DDBJ whole genome shotgun (WGS) entry which is preliminary data.</text>
</comment>